<evidence type="ECO:0000259" key="8">
    <source>
        <dbReference type="PROSITE" id="PS00651"/>
    </source>
</evidence>
<dbReference type="SUPFAM" id="SSF55653">
    <property type="entry name" value="Ribosomal protein L9 C-domain"/>
    <property type="match status" value="1"/>
</dbReference>
<protein>
    <recommendedName>
        <fullName evidence="6 7">Large ribosomal subunit protein bL9</fullName>
    </recommendedName>
</protein>
<dbReference type="STRING" id="1817883.A3G31_04080"/>
<dbReference type="GO" id="GO:0006412">
    <property type="term" value="P:translation"/>
    <property type="evidence" value="ECO:0007669"/>
    <property type="project" value="UniProtKB-UniRule"/>
</dbReference>
<dbReference type="InterPro" id="IPR020594">
    <property type="entry name" value="Ribosomal_bL9_bac/chp"/>
</dbReference>
<evidence type="ECO:0000256" key="5">
    <source>
        <dbReference type="ARBA" id="ARBA00023274"/>
    </source>
</evidence>
<dbReference type="InterPro" id="IPR020070">
    <property type="entry name" value="Ribosomal_bL9_N"/>
</dbReference>
<dbReference type="GO" id="GO:0003735">
    <property type="term" value="F:structural constituent of ribosome"/>
    <property type="evidence" value="ECO:0007669"/>
    <property type="project" value="InterPro"/>
</dbReference>
<dbReference type="EMBL" id="MGDI01000017">
    <property type="protein sequence ID" value="OGL54012.1"/>
    <property type="molecule type" value="Genomic_DNA"/>
</dbReference>
<evidence type="ECO:0000313" key="10">
    <source>
        <dbReference type="Proteomes" id="UP000178082"/>
    </source>
</evidence>
<gene>
    <name evidence="7" type="primary">rplI</name>
    <name evidence="9" type="ORF">A3G31_04080</name>
</gene>
<evidence type="ECO:0000256" key="1">
    <source>
        <dbReference type="ARBA" id="ARBA00010605"/>
    </source>
</evidence>
<dbReference type="InterPro" id="IPR036791">
    <property type="entry name" value="Ribosomal_bL9_C_sf"/>
</dbReference>
<name>A0A1F7SJR5_9BACT</name>
<comment type="function">
    <text evidence="7">Binds to the 23S rRNA.</text>
</comment>
<evidence type="ECO:0000256" key="3">
    <source>
        <dbReference type="ARBA" id="ARBA00022884"/>
    </source>
</evidence>
<evidence type="ECO:0000256" key="2">
    <source>
        <dbReference type="ARBA" id="ARBA00022730"/>
    </source>
</evidence>
<dbReference type="Gene3D" id="3.40.5.10">
    <property type="entry name" value="Ribosomal protein L9, N-terminal domain"/>
    <property type="match status" value="1"/>
</dbReference>
<dbReference type="InterPro" id="IPR000244">
    <property type="entry name" value="Ribosomal_bL9"/>
</dbReference>
<dbReference type="GO" id="GO:1990904">
    <property type="term" value="C:ribonucleoprotein complex"/>
    <property type="evidence" value="ECO:0007669"/>
    <property type="project" value="UniProtKB-KW"/>
</dbReference>
<dbReference type="GO" id="GO:0019843">
    <property type="term" value="F:rRNA binding"/>
    <property type="evidence" value="ECO:0007669"/>
    <property type="project" value="UniProtKB-UniRule"/>
</dbReference>
<evidence type="ECO:0000256" key="6">
    <source>
        <dbReference type="ARBA" id="ARBA00035292"/>
    </source>
</evidence>
<dbReference type="HAMAP" id="MF_00503">
    <property type="entry name" value="Ribosomal_bL9"/>
    <property type="match status" value="1"/>
</dbReference>
<dbReference type="InterPro" id="IPR036935">
    <property type="entry name" value="Ribosomal_bL9_N_sf"/>
</dbReference>
<dbReference type="NCBIfam" id="TIGR00158">
    <property type="entry name" value="L9"/>
    <property type="match status" value="1"/>
</dbReference>
<sequence length="150" mass="17142">MEVLLKKEVKHLGKSGDVVKVKDGYWRNYLSPQGLAVPATDKNLKILQHEKIIEEKKNDKIKEAAMEIAEKLKKISCTIVRHAGEEDKLFGSVTAMDISESIENEGFKIDKKNILLDEPIKKLGIYHIPVKVHQEITVEVNIWVVKEKEE</sequence>
<dbReference type="PANTHER" id="PTHR21368">
    <property type="entry name" value="50S RIBOSOMAL PROTEIN L9"/>
    <property type="match status" value="1"/>
</dbReference>
<dbReference type="GO" id="GO:0005840">
    <property type="term" value="C:ribosome"/>
    <property type="evidence" value="ECO:0007669"/>
    <property type="project" value="UniProtKB-KW"/>
</dbReference>
<keyword evidence="4 7" id="KW-0689">Ribosomal protein</keyword>
<reference evidence="9 10" key="1">
    <citation type="journal article" date="2016" name="Nat. Commun.">
        <title>Thousands of microbial genomes shed light on interconnected biogeochemical processes in an aquifer system.</title>
        <authorList>
            <person name="Anantharaman K."/>
            <person name="Brown C.T."/>
            <person name="Hug L.A."/>
            <person name="Sharon I."/>
            <person name="Castelle C.J."/>
            <person name="Probst A.J."/>
            <person name="Thomas B.C."/>
            <person name="Singh A."/>
            <person name="Wilkins M.J."/>
            <person name="Karaoz U."/>
            <person name="Brodie E.L."/>
            <person name="Williams K.H."/>
            <person name="Hubbard S.S."/>
            <person name="Banfield J.F."/>
        </authorList>
    </citation>
    <scope>NUCLEOTIDE SEQUENCE [LARGE SCALE GENOMIC DNA]</scope>
</reference>
<dbReference type="Gene3D" id="3.10.430.100">
    <property type="entry name" value="Ribosomal protein L9, C-terminal domain"/>
    <property type="match status" value="1"/>
</dbReference>
<comment type="similarity">
    <text evidence="1 7">Belongs to the bacterial ribosomal protein bL9 family.</text>
</comment>
<feature type="domain" description="Ribosomal protein L9" evidence="8">
    <location>
        <begin position="13"/>
        <end position="40"/>
    </location>
</feature>
<keyword evidence="3 7" id="KW-0694">RNA-binding</keyword>
<accession>A0A1F7SJR5</accession>
<dbReference type="AlphaFoldDB" id="A0A1F7SJR5"/>
<keyword evidence="5 7" id="KW-0687">Ribonucleoprotein</keyword>
<evidence type="ECO:0000256" key="7">
    <source>
        <dbReference type="HAMAP-Rule" id="MF_00503"/>
    </source>
</evidence>
<evidence type="ECO:0000256" key="4">
    <source>
        <dbReference type="ARBA" id="ARBA00022980"/>
    </source>
</evidence>
<organism evidence="9 10">
    <name type="scientific">Candidatus Schekmanbacteria bacterium RIFCSPLOWO2_12_FULL_38_15</name>
    <dbReference type="NCBI Taxonomy" id="1817883"/>
    <lineage>
        <taxon>Bacteria</taxon>
        <taxon>Candidatus Schekmaniibacteriota</taxon>
    </lineage>
</organism>
<dbReference type="Pfam" id="PF01281">
    <property type="entry name" value="Ribosomal_L9_N"/>
    <property type="match status" value="1"/>
</dbReference>
<proteinExistence type="inferred from homology"/>
<evidence type="ECO:0000313" key="9">
    <source>
        <dbReference type="EMBL" id="OGL54012.1"/>
    </source>
</evidence>
<dbReference type="PROSITE" id="PS00651">
    <property type="entry name" value="RIBOSOMAL_L9"/>
    <property type="match status" value="1"/>
</dbReference>
<dbReference type="InterPro" id="IPR009027">
    <property type="entry name" value="Ribosomal_bL9/RNase_H1_N"/>
</dbReference>
<comment type="caution">
    <text evidence="9">The sequence shown here is derived from an EMBL/GenBank/DDBJ whole genome shotgun (WGS) entry which is preliminary data.</text>
</comment>
<dbReference type="SUPFAM" id="SSF55658">
    <property type="entry name" value="L9 N-domain-like"/>
    <property type="match status" value="1"/>
</dbReference>
<dbReference type="InterPro" id="IPR020069">
    <property type="entry name" value="Ribosomal_bL9_C"/>
</dbReference>
<keyword evidence="2 7" id="KW-0699">rRNA-binding</keyword>
<dbReference type="Pfam" id="PF03948">
    <property type="entry name" value="Ribosomal_L9_C"/>
    <property type="match status" value="1"/>
</dbReference>
<dbReference type="Proteomes" id="UP000178082">
    <property type="component" value="Unassembled WGS sequence"/>
</dbReference>